<dbReference type="CDD" id="cd06843">
    <property type="entry name" value="PLPDE_III_PvsE_like"/>
    <property type="match status" value="1"/>
</dbReference>
<evidence type="ECO:0000256" key="2">
    <source>
        <dbReference type="ARBA" id="ARBA00022898"/>
    </source>
</evidence>
<dbReference type="RefSeq" id="WP_371839808.1">
    <property type="nucleotide sequence ID" value="NZ_JBGMEK010000034.1"/>
</dbReference>
<evidence type="ECO:0000256" key="1">
    <source>
        <dbReference type="ARBA" id="ARBA00001933"/>
    </source>
</evidence>
<dbReference type="Proteomes" id="UP001569428">
    <property type="component" value="Unassembled WGS sequence"/>
</dbReference>
<evidence type="ECO:0000313" key="5">
    <source>
        <dbReference type="Proteomes" id="UP001569428"/>
    </source>
</evidence>
<evidence type="ECO:0000259" key="3">
    <source>
        <dbReference type="Pfam" id="PF02784"/>
    </source>
</evidence>
<reference evidence="4 5" key="1">
    <citation type="submission" date="2024-08" db="EMBL/GenBank/DDBJ databases">
        <authorList>
            <person name="Ishaq N."/>
        </authorList>
    </citation>
    <scope>NUCLEOTIDE SEQUENCE [LARGE SCALE GENOMIC DNA]</scope>
    <source>
        <strain evidence="4 5">DSM 18651</strain>
    </source>
</reference>
<evidence type="ECO:0000313" key="4">
    <source>
        <dbReference type="EMBL" id="MFA0812179.1"/>
    </source>
</evidence>
<dbReference type="InterPro" id="IPR000183">
    <property type="entry name" value="Orn/DAP/Arg_de-COase"/>
</dbReference>
<dbReference type="InterPro" id="IPR022644">
    <property type="entry name" value="De-COase2_N"/>
</dbReference>
<name>A0ABV4P2D8_9GAMM</name>
<feature type="domain" description="Orn/DAP/Arg decarboxylase 2 N-terminal" evidence="3">
    <location>
        <begin position="27"/>
        <end position="275"/>
    </location>
</feature>
<dbReference type="SUPFAM" id="SSF51419">
    <property type="entry name" value="PLP-binding barrel"/>
    <property type="match status" value="1"/>
</dbReference>
<protein>
    <submittedName>
        <fullName evidence="4">Type III PLP-dependent enzyme</fullName>
    </submittedName>
</protein>
<accession>A0ABV4P2D8</accession>
<dbReference type="PRINTS" id="PR01179">
    <property type="entry name" value="ODADCRBXLASE"/>
</dbReference>
<dbReference type="SUPFAM" id="SSF50621">
    <property type="entry name" value="Alanine racemase C-terminal domain-like"/>
    <property type="match status" value="1"/>
</dbReference>
<dbReference type="EMBL" id="JBGMEK010000034">
    <property type="protein sequence ID" value="MFA0812179.1"/>
    <property type="molecule type" value="Genomic_DNA"/>
</dbReference>
<gene>
    <name evidence="4" type="ORF">ACCI49_14790</name>
</gene>
<keyword evidence="2" id="KW-0663">Pyridoxal phosphate</keyword>
<dbReference type="Gene3D" id="3.20.20.10">
    <property type="entry name" value="Alanine racemase"/>
    <property type="match status" value="1"/>
</dbReference>
<dbReference type="InterPro" id="IPR029066">
    <property type="entry name" value="PLP-binding_barrel"/>
</dbReference>
<dbReference type="Pfam" id="PF02784">
    <property type="entry name" value="Orn_Arg_deC_N"/>
    <property type="match status" value="1"/>
</dbReference>
<dbReference type="InterPro" id="IPR009006">
    <property type="entry name" value="Ala_racemase/Decarboxylase_C"/>
</dbReference>
<sequence>MLNIEATIKQLVTHSEEPFCAYLYDLGELRSHAQKMISALPKNAEFFYAAKANPEREILAALSPIVDGFEAASGGELKWLHQLHPEKPLIFGGPGKLPSELKLALECGVDAIHVESQNELKRLAELSAQMGRPAPVFLRMNIPLDNIEVTKLAMGGKPTPFGFDPQELPDALAIVQRSNYLELKGFHFHLMSHQLCVDTHLKLIQLYFNTFKQWCTDYQLSPPILNVGGGMGINYQDPGNHFDWWRFCEGLKVLIDAESMNDTRIRFECGRFVTATCGYYVMEVLDIKRNHGEFFAIARGGTHHFRTPAAQGHSHPFSVIKGGNSEVSVENEKITIVGQLCTPKDVLAKSEMVKSLSLGDYLCFPLAGAYAWNISHQNFLMHEKPRVYFL</sequence>
<dbReference type="Gene3D" id="2.40.37.10">
    <property type="entry name" value="Lyase, Ornithine Decarboxylase, Chain A, domain 1"/>
    <property type="match status" value="1"/>
</dbReference>
<comment type="cofactor">
    <cofactor evidence="1">
        <name>pyridoxal 5'-phosphate</name>
        <dbReference type="ChEBI" id="CHEBI:597326"/>
    </cofactor>
</comment>
<dbReference type="PANTHER" id="PTHR43727">
    <property type="entry name" value="DIAMINOPIMELATE DECARBOXYLASE"/>
    <property type="match status" value="1"/>
</dbReference>
<keyword evidence="5" id="KW-1185">Reference proteome</keyword>
<dbReference type="PANTHER" id="PTHR43727:SF2">
    <property type="entry name" value="GROUP IV DECARBOXYLASE"/>
    <property type="match status" value="1"/>
</dbReference>
<organism evidence="4 5">
    <name type="scientific">Microbulbifer epialgicus</name>
    <dbReference type="NCBI Taxonomy" id="393907"/>
    <lineage>
        <taxon>Bacteria</taxon>
        <taxon>Pseudomonadati</taxon>
        <taxon>Pseudomonadota</taxon>
        <taxon>Gammaproteobacteria</taxon>
        <taxon>Cellvibrionales</taxon>
        <taxon>Microbulbiferaceae</taxon>
        <taxon>Microbulbifer</taxon>
    </lineage>
</organism>
<comment type="caution">
    <text evidence="4">The sequence shown here is derived from an EMBL/GenBank/DDBJ whole genome shotgun (WGS) entry which is preliminary data.</text>
</comment>
<proteinExistence type="predicted"/>